<gene>
    <name evidence="1" type="ORF">NC662_19165</name>
</gene>
<dbReference type="RefSeq" id="WP_152422974.1">
    <property type="nucleotide sequence ID" value="NZ_BAABDY010000005.1"/>
</dbReference>
<organism evidence="1 2">
    <name type="scientific">Haloarcula argentinensis</name>
    <dbReference type="NCBI Taxonomy" id="43776"/>
    <lineage>
        <taxon>Archaea</taxon>
        <taxon>Methanobacteriati</taxon>
        <taxon>Methanobacteriota</taxon>
        <taxon>Stenosarchaea group</taxon>
        <taxon>Halobacteria</taxon>
        <taxon>Halobacteriales</taxon>
        <taxon>Haloarculaceae</taxon>
        <taxon>Haloarcula</taxon>
    </lineage>
</organism>
<keyword evidence="2" id="KW-1185">Reference proteome</keyword>
<protein>
    <submittedName>
        <fullName evidence="1">Uncharacterized protein</fullName>
    </submittedName>
</protein>
<name>A0ABU2F5I1_HALAR</name>
<proteinExistence type="predicted"/>
<evidence type="ECO:0000313" key="2">
    <source>
        <dbReference type="Proteomes" id="UP001248536"/>
    </source>
</evidence>
<evidence type="ECO:0000313" key="1">
    <source>
        <dbReference type="EMBL" id="MDS0255828.1"/>
    </source>
</evidence>
<reference evidence="1 2" key="1">
    <citation type="submission" date="2022-06" db="EMBL/GenBank/DDBJ databases">
        <title>Haloarcula sp. a new haloarchaeum isolate from saline soil.</title>
        <authorList>
            <person name="Strakova D."/>
            <person name="Galisteo C."/>
            <person name="Sanchez-Porro C."/>
            <person name="Ventosa A."/>
        </authorList>
    </citation>
    <scope>NUCLEOTIDE SEQUENCE [LARGE SCALE GENOMIC DNA]</scope>
    <source>
        <strain evidence="1 2">JCM 15760</strain>
    </source>
</reference>
<dbReference type="EMBL" id="JAMQCP010000005">
    <property type="protein sequence ID" value="MDS0255828.1"/>
    <property type="molecule type" value="Genomic_DNA"/>
</dbReference>
<sequence length="416" mass="47139">MVGLAVTGGLAVASGIALVQYVETTLERSTPEGLLQAYTNQLTADSHRDQVINSREQDGALHPMHELHSFVMSGLSNGEWATAENGLIEFERVSQGVIEELAGRGDLQRTDALAGHYFKTPIQEYLPRITAQAIEDGESDLARQAVQSIERITETGLKCYYPLIISSATSGLSRIIREAPDGEDGDSIRRRCLRVYSNLLTTVVEYPYSKDVFTLLSLYSSQFRKLLIRDREPWVYRHELEEFFRRSIGPAHKQTVGQYGQYISELDVDWHNRTQSMDAEGIAPYNMLFTYRRYSLEVIGYILNYYSRNEEWPLSPGVLRETWSNMLSDAISANTGRYSQAVCRWYIDLAYLICQAGDGNIGDWAVRLEKIEDYHDSAEMVDDAFDEALEKGMTAAFEGKGGIYRLLQTQDHFSIR</sequence>
<accession>A0ABU2F5I1</accession>
<comment type="caution">
    <text evidence="1">The sequence shown here is derived from an EMBL/GenBank/DDBJ whole genome shotgun (WGS) entry which is preliminary data.</text>
</comment>
<dbReference type="Proteomes" id="UP001248536">
    <property type="component" value="Unassembled WGS sequence"/>
</dbReference>